<sequence length="205" mass="23166">MLVFFNYTTIDNDAFEMVFACEHVNVAKTVDCGFGLRKFRYSPSCDGVEKSVQPVFIVDSLRLPMIDSSQLMVLGPVFDVASMWRGTGVDVQQLSRLKTDIQSMYDLVLAQRFPIYEFSFLTFNLINTEFNQIGDIKSVFEQSLDAGRALLSLRHGTESHLALDTETGVITLNYEAIGTIDSLLSAKQNILNNINNNDWSTLWHF</sequence>
<name>A0ABT7Y774_9VIBR</name>
<organism evidence="1 2">
    <name type="scientific">Vibrio agarivorans</name>
    <dbReference type="NCBI Taxonomy" id="153622"/>
    <lineage>
        <taxon>Bacteria</taxon>
        <taxon>Pseudomonadati</taxon>
        <taxon>Pseudomonadota</taxon>
        <taxon>Gammaproteobacteria</taxon>
        <taxon>Vibrionales</taxon>
        <taxon>Vibrionaceae</taxon>
        <taxon>Vibrio</taxon>
    </lineage>
</organism>
<comment type="caution">
    <text evidence="1">The sequence shown here is derived from an EMBL/GenBank/DDBJ whole genome shotgun (WGS) entry which is preliminary data.</text>
</comment>
<dbReference type="RefSeq" id="WP_289964065.1">
    <property type="nucleotide sequence ID" value="NZ_JAUEOZ010000003.1"/>
</dbReference>
<evidence type="ECO:0000313" key="1">
    <source>
        <dbReference type="EMBL" id="MDN2483899.1"/>
    </source>
</evidence>
<dbReference type="Proteomes" id="UP001169719">
    <property type="component" value="Unassembled WGS sequence"/>
</dbReference>
<reference evidence="1" key="1">
    <citation type="submission" date="2024-05" db="EMBL/GenBank/DDBJ databases">
        <title>Genome Sequences of Four Agar- Degrading Marine Bacteria.</title>
        <authorList>
            <person name="Phillips E.K."/>
            <person name="Shaffer J.C."/>
            <person name="Henson M.W."/>
            <person name="Temperton B."/>
            <person name="Thrash C.J."/>
            <person name="Martin M.O."/>
        </authorList>
    </citation>
    <scope>NUCLEOTIDE SEQUENCE</scope>
    <source>
        <strain evidence="1">EKP203</strain>
    </source>
</reference>
<accession>A0ABT7Y774</accession>
<protein>
    <submittedName>
        <fullName evidence="1">Uncharacterized protein</fullName>
    </submittedName>
</protein>
<dbReference type="EMBL" id="JAUEOZ010000003">
    <property type="protein sequence ID" value="MDN2483899.1"/>
    <property type="molecule type" value="Genomic_DNA"/>
</dbReference>
<proteinExistence type="predicted"/>
<keyword evidence="2" id="KW-1185">Reference proteome</keyword>
<gene>
    <name evidence="1" type="ORF">QWJ08_21325</name>
</gene>
<evidence type="ECO:0000313" key="2">
    <source>
        <dbReference type="Proteomes" id="UP001169719"/>
    </source>
</evidence>